<dbReference type="Gene3D" id="3.40.50.720">
    <property type="entry name" value="NAD(P)-binding Rossmann-like Domain"/>
    <property type="match status" value="1"/>
</dbReference>
<keyword evidence="4" id="KW-1185">Reference proteome</keyword>
<dbReference type="RefSeq" id="WP_189685537.1">
    <property type="nucleotide sequence ID" value="NZ_BMYK01000002.1"/>
</dbReference>
<evidence type="ECO:0000259" key="2">
    <source>
        <dbReference type="Pfam" id="PF22725"/>
    </source>
</evidence>
<evidence type="ECO:0000259" key="1">
    <source>
        <dbReference type="Pfam" id="PF01408"/>
    </source>
</evidence>
<accession>A0ABQ3FVM0</accession>
<protein>
    <submittedName>
        <fullName evidence="3">Oxidoreductase</fullName>
    </submittedName>
</protein>
<sequence length="387" mass="43271">MPTQRLGLIMHGVTGRMGMNQHLIRSIVAIRNQGGVTLSNGDKVMPDPILIGRNAEKIEALAKAHGIARWGTNLEAALANKDDTVFFDAGTTQMRPTLLAQALRAGKHVYCEKPIATTLAEAMEIAKTASKSGLKHGAVQDKLFLPGLRKLDMLRRAGFFGRMLSVRLEFGYWVFEGDLQPIQRPSWNYRAEDGGGMILDMMCHWRYVLDNLFGEVQSVSCLAATHIPKRWDEAGKEYTATADDAAYATCQLKGHGGEDVIAQLNMSWATRVRRDDLVTFHVDGTHGSAVAGLTDCRAQSRVTTPRPVWNPDVKQTMNFFDQWQDVPDSMVYDNGFKIQWEHFIRHVVEDAPYSWTLPEGAKGVQLVEAALQSHKERRWVDVPELKV</sequence>
<organism evidence="3 4">
    <name type="scientific">Pseudorhodoferax aquiterrae</name>
    <dbReference type="NCBI Taxonomy" id="747304"/>
    <lineage>
        <taxon>Bacteria</taxon>
        <taxon>Pseudomonadati</taxon>
        <taxon>Pseudomonadota</taxon>
        <taxon>Betaproteobacteria</taxon>
        <taxon>Burkholderiales</taxon>
        <taxon>Comamonadaceae</taxon>
    </lineage>
</organism>
<feature type="domain" description="Gfo/Idh/MocA-like oxidoreductase N-terminal" evidence="1">
    <location>
        <begin position="50"/>
        <end position="134"/>
    </location>
</feature>
<dbReference type="PANTHER" id="PTHR42840:SF8">
    <property type="entry name" value="OXIDOREDUCTASE"/>
    <property type="match status" value="1"/>
</dbReference>
<feature type="domain" description="GFO/IDH/MocA-like oxidoreductase" evidence="2">
    <location>
        <begin position="149"/>
        <end position="289"/>
    </location>
</feature>
<proteinExistence type="predicted"/>
<dbReference type="PANTHER" id="PTHR42840">
    <property type="entry name" value="NAD(P)-BINDING ROSSMANN-FOLD SUPERFAMILY PROTEIN-RELATED"/>
    <property type="match status" value="1"/>
</dbReference>
<dbReference type="EMBL" id="BMYK01000002">
    <property type="protein sequence ID" value="GHC71123.1"/>
    <property type="molecule type" value="Genomic_DNA"/>
</dbReference>
<dbReference type="InterPro" id="IPR055170">
    <property type="entry name" value="GFO_IDH_MocA-like_dom"/>
</dbReference>
<dbReference type="SUPFAM" id="SSF51735">
    <property type="entry name" value="NAD(P)-binding Rossmann-fold domains"/>
    <property type="match status" value="1"/>
</dbReference>
<dbReference type="Gene3D" id="3.30.360.10">
    <property type="entry name" value="Dihydrodipicolinate Reductase, domain 2"/>
    <property type="match status" value="1"/>
</dbReference>
<dbReference type="Pfam" id="PF01408">
    <property type="entry name" value="GFO_IDH_MocA"/>
    <property type="match status" value="1"/>
</dbReference>
<gene>
    <name evidence="3" type="ORF">GCM10007320_05880</name>
</gene>
<evidence type="ECO:0000313" key="4">
    <source>
        <dbReference type="Proteomes" id="UP000626210"/>
    </source>
</evidence>
<dbReference type="InterPro" id="IPR036291">
    <property type="entry name" value="NAD(P)-bd_dom_sf"/>
</dbReference>
<evidence type="ECO:0000313" key="3">
    <source>
        <dbReference type="EMBL" id="GHC71123.1"/>
    </source>
</evidence>
<comment type="caution">
    <text evidence="3">The sequence shown here is derived from an EMBL/GenBank/DDBJ whole genome shotgun (WGS) entry which is preliminary data.</text>
</comment>
<dbReference type="Pfam" id="PF22725">
    <property type="entry name" value="GFO_IDH_MocA_C3"/>
    <property type="match status" value="1"/>
</dbReference>
<dbReference type="SUPFAM" id="SSF55347">
    <property type="entry name" value="Glyceraldehyde-3-phosphate dehydrogenase-like, C-terminal domain"/>
    <property type="match status" value="1"/>
</dbReference>
<reference evidence="4" key="1">
    <citation type="journal article" date="2019" name="Int. J. Syst. Evol. Microbiol.">
        <title>The Global Catalogue of Microorganisms (GCM) 10K type strain sequencing project: providing services to taxonomists for standard genome sequencing and annotation.</title>
        <authorList>
            <consortium name="The Broad Institute Genomics Platform"/>
            <consortium name="The Broad Institute Genome Sequencing Center for Infectious Disease"/>
            <person name="Wu L."/>
            <person name="Ma J."/>
        </authorList>
    </citation>
    <scope>NUCLEOTIDE SEQUENCE [LARGE SCALE GENOMIC DNA]</scope>
    <source>
        <strain evidence="4">KCTC 23314</strain>
    </source>
</reference>
<name>A0ABQ3FVM0_9BURK</name>
<dbReference type="Proteomes" id="UP000626210">
    <property type="component" value="Unassembled WGS sequence"/>
</dbReference>
<dbReference type="InterPro" id="IPR000683">
    <property type="entry name" value="Gfo/Idh/MocA-like_OxRdtase_N"/>
</dbReference>